<dbReference type="Proteomes" id="UP000299102">
    <property type="component" value="Unassembled WGS sequence"/>
</dbReference>
<name>A0A4C1VX64_EUMVA</name>
<sequence>MQKSAIGQDSDRNRSSRVSASEMPTRERLCLTTPARRPASGHPPNGARNVNITKSKRDTEPVADRKNSTRYSSDGRGYVAKRRPCKFNALTHAPPVGAGRPRGSKAFDSAT</sequence>
<gene>
    <name evidence="2" type="ORF">EVAR_32174_1</name>
</gene>
<evidence type="ECO:0000313" key="3">
    <source>
        <dbReference type="Proteomes" id="UP000299102"/>
    </source>
</evidence>
<protein>
    <submittedName>
        <fullName evidence="2">Uncharacterized protein</fullName>
    </submittedName>
</protein>
<feature type="region of interest" description="Disordered" evidence="1">
    <location>
        <begin position="1"/>
        <end position="77"/>
    </location>
</feature>
<proteinExistence type="predicted"/>
<keyword evidence="3" id="KW-1185">Reference proteome</keyword>
<comment type="caution">
    <text evidence="2">The sequence shown here is derived from an EMBL/GenBank/DDBJ whole genome shotgun (WGS) entry which is preliminary data.</text>
</comment>
<dbReference type="EMBL" id="BGZK01000439">
    <property type="protein sequence ID" value="GBP43608.1"/>
    <property type="molecule type" value="Genomic_DNA"/>
</dbReference>
<feature type="region of interest" description="Disordered" evidence="1">
    <location>
        <begin position="89"/>
        <end position="111"/>
    </location>
</feature>
<evidence type="ECO:0000313" key="2">
    <source>
        <dbReference type="EMBL" id="GBP43608.1"/>
    </source>
</evidence>
<accession>A0A4C1VX64</accession>
<evidence type="ECO:0000256" key="1">
    <source>
        <dbReference type="SAM" id="MobiDB-lite"/>
    </source>
</evidence>
<reference evidence="2 3" key="1">
    <citation type="journal article" date="2019" name="Commun. Biol.">
        <title>The bagworm genome reveals a unique fibroin gene that provides high tensile strength.</title>
        <authorList>
            <person name="Kono N."/>
            <person name="Nakamura H."/>
            <person name="Ohtoshi R."/>
            <person name="Tomita M."/>
            <person name="Numata K."/>
            <person name="Arakawa K."/>
        </authorList>
    </citation>
    <scope>NUCLEOTIDE SEQUENCE [LARGE SCALE GENOMIC DNA]</scope>
</reference>
<feature type="compositionally biased region" description="Basic and acidic residues" evidence="1">
    <location>
        <begin position="55"/>
        <end position="67"/>
    </location>
</feature>
<organism evidence="2 3">
    <name type="scientific">Eumeta variegata</name>
    <name type="common">Bagworm moth</name>
    <name type="synonym">Eumeta japonica</name>
    <dbReference type="NCBI Taxonomy" id="151549"/>
    <lineage>
        <taxon>Eukaryota</taxon>
        <taxon>Metazoa</taxon>
        <taxon>Ecdysozoa</taxon>
        <taxon>Arthropoda</taxon>
        <taxon>Hexapoda</taxon>
        <taxon>Insecta</taxon>
        <taxon>Pterygota</taxon>
        <taxon>Neoptera</taxon>
        <taxon>Endopterygota</taxon>
        <taxon>Lepidoptera</taxon>
        <taxon>Glossata</taxon>
        <taxon>Ditrysia</taxon>
        <taxon>Tineoidea</taxon>
        <taxon>Psychidae</taxon>
        <taxon>Oiketicinae</taxon>
        <taxon>Eumeta</taxon>
    </lineage>
</organism>
<dbReference type="AlphaFoldDB" id="A0A4C1VX64"/>